<protein>
    <submittedName>
        <fullName evidence="9">Glycosyltransferase family 39 protein</fullName>
        <ecNumber evidence="9">2.4.-.-</ecNumber>
    </submittedName>
</protein>
<evidence type="ECO:0000313" key="9">
    <source>
        <dbReference type="EMBL" id="MEA5521916.1"/>
    </source>
</evidence>
<feature type="transmembrane region" description="Helical" evidence="8">
    <location>
        <begin position="337"/>
        <end position="357"/>
    </location>
</feature>
<dbReference type="RefSeq" id="WP_323273357.1">
    <property type="nucleotide sequence ID" value="NZ_JAYGHT010000141.1"/>
</dbReference>
<comment type="caution">
    <text evidence="9">The sequence shown here is derived from an EMBL/GenBank/DDBJ whole genome shotgun (WGS) entry which is preliminary data.</text>
</comment>
<feature type="transmembrane region" description="Helical" evidence="8">
    <location>
        <begin position="182"/>
        <end position="206"/>
    </location>
</feature>
<keyword evidence="5 8" id="KW-0812">Transmembrane</keyword>
<sequence>MKQWLAIAMVMGLAIVLRLYQLGTESVLYDEMLSIQDSENFQFSFPYSRPLFYMLLNLWMQFGSSDAWLRSMSVLFAIGAVWLTYRLGSRVVGESTGVIAALMMAVSPLFLNHAQEIRMYGLITFLSVAGTLALCHFLERPSYLPLGLWMVARIGLLLSNANNVLILLPDTILLAWQYRKQLHWFMVSAISMVLVCLAFIPVVLSLTSGGEYGEYMETTVAEYSKPGLVLVLGELTQMTVYWPMRHLLKSNEIALENNQLGDSSLLSNIFSTQTLSLLFYAGFTLVLIGVLGVALFSLVADKQRSEKLRWVAAWAILPTACTLILSYISNPIWKPRYLLFVDPYFLILLATGFVMIWHWRRLFGIVIAVAYFVAVSGGLSAYYGTLYRTDWKGAIEMIRSNEQPNDVILVYSPLVGYDYAFKRYYQGSLPVYRVGPKDQIPKFQADRQSFRVQQGEGESPSTPDRLWLFCWSYCKQTAEMDELSRIMLGESFETEQTQMFKSLEASWVGVSLRTAD</sequence>
<feature type="transmembrane region" description="Helical" evidence="8">
    <location>
        <begin position="150"/>
        <end position="176"/>
    </location>
</feature>
<feature type="transmembrane region" description="Helical" evidence="8">
    <location>
        <begin position="92"/>
        <end position="111"/>
    </location>
</feature>
<keyword evidence="6 8" id="KW-1133">Transmembrane helix</keyword>
<feature type="transmembrane region" description="Helical" evidence="8">
    <location>
        <begin position="5"/>
        <end position="23"/>
    </location>
</feature>
<dbReference type="EC" id="2.4.-.-" evidence="9"/>
<name>A0ABU5U4S3_9CYAN</name>
<proteinExistence type="predicted"/>
<evidence type="ECO:0000256" key="5">
    <source>
        <dbReference type="ARBA" id="ARBA00022692"/>
    </source>
</evidence>
<keyword evidence="4 9" id="KW-0808">Transferase</keyword>
<comment type="subcellular location">
    <subcellularLocation>
        <location evidence="1">Cell membrane</location>
        <topology evidence="1">Multi-pass membrane protein</topology>
    </subcellularLocation>
</comment>
<keyword evidence="2" id="KW-1003">Cell membrane</keyword>
<feature type="transmembrane region" description="Helical" evidence="8">
    <location>
        <begin position="67"/>
        <end position="85"/>
    </location>
</feature>
<feature type="transmembrane region" description="Helical" evidence="8">
    <location>
        <begin position="363"/>
        <end position="383"/>
    </location>
</feature>
<feature type="transmembrane region" description="Helical" evidence="8">
    <location>
        <begin position="117"/>
        <end position="138"/>
    </location>
</feature>
<evidence type="ECO:0000256" key="8">
    <source>
        <dbReference type="SAM" id="Phobius"/>
    </source>
</evidence>
<keyword evidence="10" id="KW-1185">Reference proteome</keyword>
<evidence type="ECO:0000256" key="2">
    <source>
        <dbReference type="ARBA" id="ARBA00022475"/>
    </source>
</evidence>
<evidence type="ECO:0000256" key="6">
    <source>
        <dbReference type="ARBA" id="ARBA00022989"/>
    </source>
</evidence>
<organism evidence="9 10">
    <name type="scientific">Limnoraphis robusta CCNP1315</name>
    <dbReference type="NCBI Taxonomy" id="3110306"/>
    <lineage>
        <taxon>Bacteria</taxon>
        <taxon>Bacillati</taxon>
        <taxon>Cyanobacteriota</taxon>
        <taxon>Cyanophyceae</taxon>
        <taxon>Oscillatoriophycideae</taxon>
        <taxon>Oscillatoriales</taxon>
        <taxon>Sirenicapillariaceae</taxon>
        <taxon>Limnoraphis</taxon>
    </lineage>
</organism>
<gene>
    <name evidence="9" type="ORF">VB854_23530</name>
</gene>
<evidence type="ECO:0000256" key="4">
    <source>
        <dbReference type="ARBA" id="ARBA00022679"/>
    </source>
</evidence>
<evidence type="ECO:0000256" key="3">
    <source>
        <dbReference type="ARBA" id="ARBA00022676"/>
    </source>
</evidence>
<dbReference type="PANTHER" id="PTHR33908">
    <property type="entry name" value="MANNOSYLTRANSFERASE YKCB-RELATED"/>
    <property type="match status" value="1"/>
</dbReference>
<dbReference type="Proteomes" id="UP001301728">
    <property type="component" value="Unassembled WGS sequence"/>
</dbReference>
<reference evidence="9 10" key="1">
    <citation type="submission" date="2023-12" db="EMBL/GenBank/DDBJ databases">
        <title>Baltic Sea Cyanobacteria.</title>
        <authorList>
            <person name="Delbaje E."/>
            <person name="Fewer D.P."/>
            <person name="Shishido T.K."/>
        </authorList>
    </citation>
    <scope>NUCLEOTIDE SEQUENCE [LARGE SCALE GENOMIC DNA]</scope>
    <source>
        <strain evidence="9 10">CCNP 1315</strain>
    </source>
</reference>
<dbReference type="GO" id="GO:0016757">
    <property type="term" value="F:glycosyltransferase activity"/>
    <property type="evidence" value="ECO:0007669"/>
    <property type="project" value="UniProtKB-KW"/>
</dbReference>
<keyword evidence="3 9" id="KW-0328">Glycosyltransferase</keyword>
<keyword evidence="7 8" id="KW-0472">Membrane</keyword>
<dbReference type="EMBL" id="JAYGHT010000141">
    <property type="protein sequence ID" value="MEA5521916.1"/>
    <property type="molecule type" value="Genomic_DNA"/>
</dbReference>
<dbReference type="PANTHER" id="PTHR33908:SF3">
    <property type="entry name" value="UNDECAPRENYL PHOSPHATE-ALPHA-4-AMINO-4-DEOXY-L-ARABINOSE ARABINOSYL TRANSFERASE"/>
    <property type="match status" value="1"/>
</dbReference>
<evidence type="ECO:0000313" key="10">
    <source>
        <dbReference type="Proteomes" id="UP001301728"/>
    </source>
</evidence>
<feature type="transmembrane region" description="Helical" evidence="8">
    <location>
        <begin position="311"/>
        <end position="330"/>
    </location>
</feature>
<feature type="transmembrane region" description="Helical" evidence="8">
    <location>
        <begin position="277"/>
        <end position="299"/>
    </location>
</feature>
<evidence type="ECO:0000256" key="7">
    <source>
        <dbReference type="ARBA" id="ARBA00023136"/>
    </source>
</evidence>
<evidence type="ECO:0000256" key="1">
    <source>
        <dbReference type="ARBA" id="ARBA00004651"/>
    </source>
</evidence>
<accession>A0ABU5U4S3</accession>
<dbReference type="InterPro" id="IPR050297">
    <property type="entry name" value="LipidA_mod_glycosyltrf_83"/>
</dbReference>